<organism evidence="4 5">
    <name type="scientific">Orbilia ellipsospora</name>
    <dbReference type="NCBI Taxonomy" id="2528407"/>
    <lineage>
        <taxon>Eukaryota</taxon>
        <taxon>Fungi</taxon>
        <taxon>Dikarya</taxon>
        <taxon>Ascomycota</taxon>
        <taxon>Pezizomycotina</taxon>
        <taxon>Orbiliomycetes</taxon>
        <taxon>Orbiliales</taxon>
        <taxon>Orbiliaceae</taxon>
        <taxon>Orbilia</taxon>
    </lineage>
</organism>
<keyword evidence="5" id="KW-1185">Reference proteome</keyword>
<name>A0AAV9WZ81_9PEZI</name>
<feature type="repeat" description="ANK" evidence="3">
    <location>
        <begin position="238"/>
        <end position="270"/>
    </location>
</feature>
<evidence type="ECO:0000256" key="1">
    <source>
        <dbReference type="ARBA" id="ARBA00022737"/>
    </source>
</evidence>
<accession>A0AAV9WZ81</accession>
<reference evidence="4 5" key="1">
    <citation type="submission" date="2019-10" db="EMBL/GenBank/DDBJ databases">
        <authorList>
            <person name="Palmer J.M."/>
        </authorList>
    </citation>
    <scope>NUCLEOTIDE SEQUENCE [LARGE SCALE GENOMIC DNA]</scope>
    <source>
        <strain evidence="4 5">TWF694</strain>
    </source>
</reference>
<dbReference type="EMBL" id="JAVHJO010000013">
    <property type="protein sequence ID" value="KAK6530415.1"/>
    <property type="molecule type" value="Genomic_DNA"/>
</dbReference>
<dbReference type="InterPro" id="IPR036770">
    <property type="entry name" value="Ankyrin_rpt-contain_sf"/>
</dbReference>
<dbReference type="Pfam" id="PF12796">
    <property type="entry name" value="Ank_2"/>
    <property type="match status" value="1"/>
</dbReference>
<dbReference type="PANTHER" id="PTHR46680">
    <property type="entry name" value="NF-KAPPA-B INHIBITOR ALPHA"/>
    <property type="match status" value="1"/>
</dbReference>
<dbReference type="Pfam" id="PF00023">
    <property type="entry name" value="Ank"/>
    <property type="match status" value="1"/>
</dbReference>
<dbReference type="GO" id="GO:0071356">
    <property type="term" value="P:cellular response to tumor necrosis factor"/>
    <property type="evidence" value="ECO:0007669"/>
    <property type="project" value="TreeGrafter"/>
</dbReference>
<dbReference type="PANTHER" id="PTHR46680:SF3">
    <property type="entry name" value="NF-KAPPA-B INHIBITOR CACTUS"/>
    <property type="match status" value="1"/>
</dbReference>
<dbReference type="PROSITE" id="PS50297">
    <property type="entry name" value="ANK_REP_REGION"/>
    <property type="match status" value="2"/>
</dbReference>
<evidence type="ECO:0000256" key="3">
    <source>
        <dbReference type="PROSITE-ProRule" id="PRU00023"/>
    </source>
</evidence>
<feature type="repeat" description="ANK" evidence="3">
    <location>
        <begin position="701"/>
        <end position="733"/>
    </location>
</feature>
<dbReference type="SMART" id="SM00248">
    <property type="entry name" value="ANK"/>
    <property type="match status" value="6"/>
</dbReference>
<proteinExistence type="predicted"/>
<evidence type="ECO:0000313" key="5">
    <source>
        <dbReference type="Proteomes" id="UP001365542"/>
    </source>
</evidence>
<comment type="caution">
    <text evidence="4">The sequence shown here is derived from an EMBL/GenBank/DDBJ whole genome shotgun (WGS) entry which is preliminary data.</text>
</comment>
<dbReference type="Gene3D" id="1.25.40.20">
    <property type="entry name" value="Ankyrin repeat-containing domain"/>
    <property type="match status" value="2"/>
</dbReference>
<gene>
    <name evidence="4" type="ORF">TWF694_003770</name>
</gene>
<evidence type="ECO:0000256" key="2">
    <source>
        <dbReference type="ARBA" id="ARBA00023043"/>
    </source>
</evidence>
<keyword evidence="2 3" id="KW-0040">ANK repeat</keyword>
<evidence type="ECO:0000313" key="4">
    <source>
        <dbReference type="EMBL" id="KAK6530415.1"/>
    </source>
</evidence>
<protein>
    <recommendedName>
        <fullName evidence="6">Ankyrin repeat protein</fullName>
    </recommendedName>
</protein>
<keyword evidence="1" id="KW-0677">Repeat</keyword>
<evidence type="ECO:0008006" key="6">
    <source>
        <dbReference type="Google" id="ProtNLM"/>
    </source>
</evidence>
<dbReference type="GO" id="GO:0051059">
    <property type="term" value="F:NF-kappaB binding"/>
    <property type="evidence" value="ECO:0007669"/>
    <property type="project" value="TreeGrafter"/>
</dbReference>
<sequence length="814" mass="91153">MFTSSLHQKTIRAEMVSGCMFALIALSLDNGGKQSDSSLLKRVQNAYGYAERAASFGIISGRACAPQLIKLAKKLGSEIVQPAEIIDWACETVLRLFWHPLAVSSLRFLEEQCKVNPTQPLLSLGGMGKFKMIKTLQSLSSTFLIGKPELYQDKANVIPWDATEDQLRKHLTDVFTYPHETCVSIDIISQRVRNYVVIESTGDTLLHCATLFCSDLTSEGYIKVLSEFGVDLNTRNVSGDTPLHYACKLPNQHAIKALLRMGADAKALNIRGSSPLHHIGSVEGDLLRLLLDSGGLDMLDQFGKTEGLDAGCLRNGGPPLALSVYRSITGNYKLLLKHPHSRKSIQRAFEVAFEIYNVEAIVAIRLSQGEKFATGVSAQGLPSEGLLAYFLDLIGLPDSRLQALLICGTNFEEVYEMIAKEILALDTNRDAESSPSLQGVIKIRARQIHHAVKSGVAQVRLLRLLFKDLLLRTGLPDFDYNYGSILKSDDKRDILETALIGANLECIDWLCQHGFLEQNRGLLIDTCAVGNCPCWAKVIDTIASSFDVELVQKGCYHALMERRYDIARKYWQILCQRPSEDFSGDTKETIYERVSVSMTVILSHIMGIANRTKTSHDAMIQLFEYWGEYQPDPESLPQPISNTQTRSTILHQDLESRLAEILDKAPFDASLLKETERWSSQMIAYCCRKYDNRIVNMQNIAGQTALHHAAFLWNLEGAKSLIRHGGDIYIKDNNGRTAADYAVMMERFYFTSKTLERGIESIYQSIRQYQELLRLCGYNDERSELEVFQNCLDKMIPLLKSSPGAFFHSPLLSS</sequence>
<dbReference type="InterPro" id="IPR002110">
    <property type="entry name" value="Ankyrin_rpt"/>
</dbReference>
<dbReference type="PROSITE" id="PS50088">
    <property type="entry name" value="ANK_REPEAT"/>
    <property type="match status" value="2"/>
</dbReference>
<dbReference type="AlphaFoldDB" id="A0AAV9WZ81"/>
<dbReference type="InterPro" id="IPR051070">
    <property type="entry name" value="NF-kappa-B_inhibitor"/>
</dbReference>
<dbReference type="Proteomes" id="UP001365542">
    <property type="component" value="Unassembled WGS sequence"/>
</dbReference>
<dbReference type="GO" id="GO:0005829">
    <property type="term" value="C:cytosol"/>
    <property type="evidence" value="ECO:0007669"/>
    <property type="project" value="TreeGrafter"/>
</dbReference>
<dbReference type="SUPFAM" id="SSF48403">
    <property type="entry name" value="Ankyrin repeat"/>
    <property type="match status" value="1"/>
</dbReference>